<evidence type="ECO:0000313" key="2">
    <source>
        <dbReference type="Proteomes" id="UP000826656"/>
    </source>
</evidence>
<comment type="caution">
    <text evidence="1">The sequence shown here is derived from an EMBL/GenBank/DDBJ whole genome shotgun (WGS) entry which is preliminary data.</text>
</comment>
<evidence type="ECO:0000313" key="1">
    <source>
        <dbReference type="EMBL" id="KAH0755859.1"/>
    </source>
</evidence>
<gene>
    <name evidence="1" type="ORF">KY290_026129</name>
</gene>
<name>A0ABQ7UX74_SOLTU</name>
<accession>A0ABQ7UX74</accession>
<sequence>MANLRLEAGYWKDNILAKYGAQNHWSSNLSRDPIVLRSGNTSTAFKKIFFQKVSFKGGNGLHLKFWEDFMAWDTTLKNAYQGSTK</sequence>
<proteinExistence type="predicted"/>
<organism evidence="1 2">
    <name type="scientific">Solanum tuberosum</name>
    <name type="common">Potato</name>
    <dbReference type="NCBI Taxonomy" id="4113"/>
    <lineage>
        <taxon>Eukaryota</taxon>
        <taxon>Viridiplantae</taxon>
        <taxon>Streptophyta</taxon>
        <taxon>Embryophyta</taxon>
        <taxon>Tracheophyta</taxon>
        <taxon>Spermatophyta</taxon>
        <taxon>Magnoliopsida</taxon>
        <taxon>eudicotyledons</taxon>
        <taxon>Gunneridae</taxon>
        <taxon>Pentapetalae</taxon>
        <taxon>asterids</taxon>
        <taxon>lamiids</taxon>
        <taxon>Solanales</taxon>
        <taxon>Solanaceae</taxon>
        <taxon>Solanoideae</taxon>
        <taxon>Solaneae</taxon>
        <taxon>Solanum</taxon>
    </lineage>
</organism>
<dbReference type="Proteomes" id="UP000826656">
    <property type="component" value="Unassembled WGS sequence"/>
</dbReference>
<dbReference type="EMBL" id="JAIVGD010000018">
    <property type="protein sequence ID" value="KAH0755859.1"/>
    <property type="molecule type" value="Genomic_DNA"/>
</dbReference>
<reference evidence="1 2" key="1">
    <citation type="journal article" date="2021" name="bioRxiv">
        <title>Chromosome-scale and haplotype-resolved genome assembly of a tetraploid potato cultivar.</title>
        <authorList>
            <person name="Sun H."/>
            <person name="Jiao W.-B."/>
            <person name="Krause K."/>
            <person name="Campoy J.A."/>
            <person name="Goel M."/>
            <person name="Folz-Donahue K."/>
            <person name="Kukat C."/>
            <person name="Huettel B."/>
            <person name="Schneeberger K."/>
        </authorList>
    </citation>
    <scope>NUCLEOTIDE SEQUENCE [LARGE SCALE GENOMIC DNA]</scope>
    <source>
        <strain evidence="1">SolTubOtavaFocal</strain>
        <tissue evidence="1">Leaves</tissue>
    </source>
</reference>
<keyword evidence="2" id="KW-1185">Reference proteome</keyword>
<protein>
    <submittedName>
        <fullName evidence="1">Uncharacterized protein</fullName>
    </submittedName>
</protein>